<dbReference type="PANTHER" id="PTHR10963">
    <property type="entry name" value="GLYCOSYL HYDROLASE-RELATED"/>
    <property type="match status" value="1"/>
</dbReference>
<dbReference type="Pfam" id="PF21582">
    <property type="entry name" value="CBM30"/>
    <property type="match status" value="1"/>
</dbReference>
<dbReference type="Proteomes" id="UP000292262">
    <property type="component" value="Unassembled WGS sequence"/>
</dbReference>
<organism evidence="4 5">
    <name type="scientific">Aquimarina brevivitae</name>
    <dbReference type="NCBI Taxonomy" id="323412"/>
    <lineage>
        <taxon>Bacteria</taxon>
        <taxon>Pseudomonadati</taxon>
        <taxon>Bacteroidota</taxon>
        <taxon>Flavobacteriia</taxon>
        <taxon>Flavobacteriales</taxon>
        <taxon>Flavobacteriaceae</taxon>
        <taxon>Aquimarina</taxon>
    </lineage>
</organism>
<dbReference type="SUPFAM" id="SSF49785">
    <property type="entry name" value="Galactose-binding domain-like"/>
    <property type="match status" value="1"/>
</dbReference>
<accession>A0A4Q7PG51</accession>
<comment type="similarity">
    <text evidence="1">Belongs to the glycosyl hydrolase 16 family.</text>
</comment>
<dbReference type="SUPFAM" id="SSF49899">
    <property type="entry name" value="Concanavalin A-like lectins/glucanases"/>
    <property type="match status" value="1"/>
</dbReference>
<evidence type="ECO:0000313" key="4">
    <source>
        <dbReference type="EMBL" id="RZS99471.1"/>
    </source>
</evidence>
<dbReference type="InterPro" id="IPR048758">
    <property type="entry name" value="CBM30"/>
</dbReference>
<dbReference type="EMBL" id="SGXE01000001">
    <property type="protein sequence ID" value="RZS99471.1"/>
    <property type="molecule type" value="Genomic_DNA"/>
</dbReference>
<dbReference type="Pfam" id="PF18962">
    <property type="entry name" value="Por_Secre_tail"/>
    <property type="match status" value="1"/>
</dbReference>
<dbReference type="InterPro" id="IPR013783">
    <property type="entry name" value="Ig-like_fold"/>
</dbReference>
<dbReference type="GO" id="GO:0005975">
    <property type="term" value="P:carbohydrate metabolic process"/>
    <property type="evidence" value="ECO:0007669"/>
    <property type="project" value="InterPro"/>
</dbReference>
<dbReference type="GO" id="GO:0004553">
    <property type="term" value="F:hydrolase activity, hydrolyzing O-glycosyl compounds"/>
    <property type="evidence" value="ECO:0007669"/>
    <property type="project" value="InterPro"/>
</dbReference>
<dbReference type="Gene3D" id="2.60.120.430">
    <property type="entry name" value="Galactose-binding lectin"/>
    <property type="match status" value="1"/>
</dbReference>
<keyword evidence="5" id="KW-1185">Reference proteome</keyword>
<evidence type="ECO:0000256" key="2">
    <source>
        <dbReference type="ARBA" id="ARBA00022729"/>
    </source>
</evidence>
<dbReference type="InterPro" id="IPR050546">
    <property type="entry name" value="Glycosyl_Hydrlase_16"/>
</dbReference>
<comment type="caution">
    <text evidence="4">The sequence shown here is derived from an EMBL/GenBank/DDBJ whole genome shotgun (WGS) entry which is preliminary data.</text>
</comment>
<dbReference type="InterPro" id="IPR013320">
    <property type="entry name" value="ConA-like_dom_sf"/>
</dbReference>
<dbReference type="Pfam" id="PF00722">
    <property type="entry name" value="Glyco_hydro_16"/>
    <property type="match status" value="1"/>
</dbReference>
<dbReference type="AlphaFoldDB" id="A0A4Q7PG51"/>
<evidence type="ECO:0000313" key="5">
    <source>
        <dbReference type="Proteomes" id="UP000292262"/>
    </source>
</evidence>
<name>A0A4Q7PG51_9FLAO</name>
<dbReference type="InterPro" id="IPR000757">
    <property type="entry name" value="Beta-glucanase-like"/>
</dbReference>
<evidence type="ECO:0000259" key="3">
    <source>
        <dbReference type="PROSITE" id="PS51762"/>
    </source>
</evidence>
<dbReference type="InterPro" id="IPR026444">
    <property type="entry name" value="Secre_tail"/>
</dbReference>
<keyword evidence="2" id="KW-0732">Signal</keyword>
<dbReference type="PROSITE" id="PS51762">
    <property type="entry name" value="GH16_2"/>
    <property type="match status" value="1"/>
</dbReference>
<dbReference type="PANTHER" id="PTHR10963:SF55">
    <property type="entry name" value="GLYCOSIDE HYDROLASE FAMILY 16 PROTEIN"/>
    <property type="match status" value="1"/>
</dbReference>
<protein>
    <submittedName>
        <fullName evidence="4">Putative secreted protein (Por secretion system target)</fullName>
    </submittedName>
</protein>
<dbReference type="CDD" id="cd08023">
    <property type="entry name" value="GH16_laminarinase_like"/>
    <property type="match status" value="1"/>
</dbReference>
<dbReference type="InterPro" id="IPR008979">
    <property type="entry name" value="Galactose-bd-like_sf"/>
</dbReference>
<reference evidence="4 5" key="1">
    <citation type="submission" date="2019-02" db="EMBL/GenBank/DDBJ databases">
        <title>Genomic Encyclopedia of Type Strains, Phase IV (KMG-IV): sequencing the most valuable type-strain genomes for metagenomic binning, comparative biology and taxonomic classification.</title>
        <authorList>
            <person name="Goeker M."/>
        </authorList>
    </citation>
    <scope>NUCLEOTIDE SEQUENCE [LARGE SCALE GENOMIC DNA]</scope>
    <source>
        <strain evidence="4 5">DSM 17196</strain>
    </source>
</reference>
<feature type="domain" description="GH16" evidence="3">
    <location>
        <begin position="44"/>
        <end position="314"/>
    </location>
</feature>
<dbReference type="NCBIfam" id="TIGR04183">
    <property type="entry name" value="Por_Secre_tail"/>
    <property type="match status" value="1"/>
</dbReference>
<gene>
    <name evidence="4" type="ORF">EV197_0689</name>
</gene>
<proteinExistence type="inferred from homology"/>
<dbReference type="OrthoDB" id="9809583at2"/>
<sequence length="783" mass="87184">MNSYFQPKNSFLKSIFFLRNLVYHKIVFLFLLSFYSAQAQIGEILWEDNFNSFTTEHWNKDIGDGCPNLCGWGNQELQSYQEDNVFIEDIPGEEGNKALVLEAKRQNAGNRAFTSGKVTTKDKVAIKYGMIEARVRVPDLKQGLWPAVWFLGTANLNWPAIGEIDMMEMGFSDEGRAFQQEPESTVNTYVGANTFFPLPDGGVGNIAYDVNYNKPYVATTPLNDRFVKYRVYWEPTQIRFTVIDNGEEYDLYENPFPIDANNSTTAPFTKPFYMLLNLAVGGTLPGTLNNNQVTAPLPGKMYVDYVRVYQWNGHGEVTLSDGTTPPEQGGFGVYTDETPVNNQLTFGTDAEFYVFGETLTASDEAPYEGENVLAFTNDPSKGWFGAGITSLFGKNMSNYVENGFLKFKIKIPADVSFIIGLNDNYTNAADISFPAGENKYGLIRNGEWGQISIPIKDFSGLLAFQDMSYVFRIGNDGAIPSTPFEFAIDDIIWDDGNTNTCEPSVISTSYTINDGNPSSGTSITVVEGDNLKYRVDAETEGNWSWTGPNGFTSNQSEITFNNIQLEQAGSYTASYTNNCGAISSVTYTLVIEENLEGCILTAANGDFIAEIMEDGTGTYLTFIPQKTGIGDSLVILYYSTNNNTVFPGYFVEAGVPYKINSRSGQRIYFYYTYSLSAGGENNSMNNKMDFIAGDCIITKKGTKRPKSISFYPNPFNQELLINAAYQVNQVKLFDTQGKMVLQKTRQKDVSTLKMDTHKLAAGIYILKIELNSGKEQMLKVVKQ</sequence>
<evidence type="ECO:0000256" key="1">
    <source>
        <dbReference type="ARBA" id="ARBA00006865"/>
    </source>
</evidence>
<dbReference type="Gene3D" id="2.60.120.200">
    <property type="match status" value="1"/>
</dbReference>
<dbReference type="Gene3D" id="2.60.40.10">
    <property type="entry name" value="Immunoglobulins"/>
    <property type="match status" value="1"/>
</dbReference>
<dbReference type="RefSeq" id="WP_130285307.1">
    <property type="nucleotide sequence ID" value="NZ_SGXE01000001.1"/>
</dbReference>